<dbReference type="PANTHER" id="PTHR48079">
    <property type="entry name" value="PROTEIN YEEZ"/>
    <property type="match status" value="1"/>
</dbReference>
<dbReference type="Gene3D" id="3.40.50.720">
    <property type="entry name" value="NAD(P)-binding Rossmann-like Domain"/>
    <property type="match status" value="1"/>
</dbReference>
<dbReference type="GO" id="GO:0004029">
    <property type="term" value="F:aldehyde dehydrogenase (NAD+) activity"/>
    <property type="evidence" value="ECO:0007669"/>
    <property type="project" value="TreeGrafter"/>
</dbReference>
<gene>
    <name evidence="2" type="ORF">BCY89_07440</name>
</gene>
<reference evidence="2 3" key="1">
    <citation type="submission" date="2016-07" db="EMBL/GenBank/DDBJ databases">
        <title>Genome analysis of Sphingobacterium siyangense T12B17.</title>
        <authorList>
            <person name="Xu D."/>
            <person name="Su Y."/>
            <person name="Zheng S."/>
        </authorList>
    </citation>
    <scope>NUCLEOTIDE SEQUENCE [LARGE SCALE GENOMIC DNA]</scope>
    <source>
        <strain evidence="2 3">T12B17</strain>
    </source>
</reference>
<evidence type="ECO:0000313" key="2">
    <source>
        <dbReference type="EMBL" id="RKF34789.1"/>
    </source>
</evidence>
<dbReference type="EMBL" id="MCAQ01000023">
    <property type="protein sequence ID" value="RKF34789.1"/>
    <property type="molecule type" value="Genomic_DNA"/>
</dbReference>
<dbReference type="Proteomes" id="UP000286402">
    <property type="component" value="Unassembled WGS sequence"/>
</dbReference>
<evidence type="ECO:0000313" key="3">
    <source>
        <dbReference type="Proteomes" id="UP000286402"/>
    </source>
</evidence>
<sequence length="298" mass="31792">MKVFITGASGFIGSAVVQEMIDAGHQVTGLARSEKSAEIIANLGAKVIRGDLQHLDILKQAASNADAVIHTGFSHDLMFANEYAKAAEIDINAINAMGEVLLSTQKSLVVTAGTLGLPLINGFVTEESTLLNSPRGSEPSAMALAAKGVHASVVRLPPSVHGSSDLGFMAGFTSSLIQFARDHGVSTYPLNGDNRWPAVHRLDAAKVFCKAAEKAEIGALYNAIGETGIKISAIAELIGTKLHLPVTSLRGEDIVKHFQWLSHFITFDSPATSFETQQQLDWSPTHIGLLEDVHQNYL</sequence>
<evidence type="ECO:0000259" key="1">
    <source>
        <dbReference type="Pfam" id="PF13460"/>
    </source>
</evidence>
<name>A0A420FPB1_9SPHI</name>
<protein>
    <submittedName>
        <fullName evidence="2">3-beta hydroxysteroid dehydrogenase</fullName>
    </submittedName>
</protein>
<organism evidence="2 3">
    <name type="scientific">Sphingobacterium siyangense</name>
    <dbReference type="NCBI Taxonomy" id="459529"/>
    <lineage>
        <taxon>Bacteria</taxon>
        <taxon>Pseudomonadati</taxon>
        <taxon>Bacteroidota</taxon>
        <taxon>Sphingobacteriia</taxon>
        <taxon>Sphingobacteriales</taxon>
        <taxon>Sphingobacteriaceae</taxon>
        <taxon>Sphingobacterium</taxon>
    </lineage>
</organism>
<dbReference type="RefSeq" id="WP_120334586.1">
    <property type="nucleotide sequence ID" value="NZ_CP070350.1"/>
</dbReference>
<dbReference type="Pfam" id="PF13460">
    <property type="entry name" value="NAD_binding_10"/>
    <property type="match status" value="1"/>
</dbReference>
<feature type="domain" description="NAD(P)-binding" evidence="1">
    <location>
        <begin position="7"/>
        <end position="98"/>
    </location>
</feature>
<keyword evidence="3" id="KW-1185">Reference proteome</keyword>
<dbReference type="AlphaFoldDB" id="A0A420FPB1"/>
<dbReference type="CDD" id="cd05262">
    <property type="entry name" value="SDR_a7"/>
    <property type="match status" value="1"/>
</dbReference>
<dbReference type="SUPFAM" id="SSF51735">
    <property type="entry name" value="NAD(P)-binding Rossmann-fold domains"/>
    <property type="match status" value="1"/>
</dbReference>
<dbReference type="PANTHER" id="PTHR48079:SF9">
    <property type="entry name" value="PUTATIVE-RELATED"/>
    <property type="match status" value="1"/>
</dbReference>
<proteinExistence type="predicted"/>
<dbReference type="InterPro" id="IPR036291">
    <property type="entry name" value="NAD(P)-bd_dom_sf"/>
</dbReference>
<dbReference type="InterPro" id="IPR016040">
    <property type="entry name" value="NAD(P)-bd_dom"/>
</dbReference>
<comment type="caution">
    <text evidence="2">The sequence shown here is derived from an EMBL/GenBank/DDBJ whole genome shotgun (WGS) entry which is preliminary data.</text>
</comment>
<dbReference type="InterPro" id="IPR051783">
    <property type="entry name" value="NAD(P)-dependent_oxidoreduct"/>
</dbReference>
<dbReference type="GO" id="GO:0005737">
    <property type="term" value="C:cytoplasm"/>
    <property type="evidence" value="ECO:0007669"/>
    <property type="project" value="TreeGrafter"/>
</dbReference>
<accession>A0A420FPB1</accession>